<evidence type="ECO:0000256" key="2">
    <source>
        <dbReference type="ARBA" id="ARBA00006478"/>
    </source>
</evidence>
<dbReference type="GO" id="GO:0016301">
    <property type="term" value="F:kinase activity"/>
    <property type="evidence" value="ECO:0007669"/>
    <property type="project" value="UniProtKB-KW"/>
</dbReference>
<dbReference type="GO" id="GO:0006164">
    <property type="term" value="P:purine nucleotide biosynthetic process"/>
    <property type="evidence" value="ECO:0007669"/>
    <property type="project" value="TreeGrafter"/>
</dbReference>
<dbReference type="Proteomes" id="UP000315496">
    <property type="component" value="Chromosome 4"/>
</dbReference>
<dbReference type="OrthoDB" id="413572at2759"/>
<keyword evidence="6" id="KW-0545">Nucleotide biosynthesis</keyword>
<dbReference type="Gene3D" id="3.40.50.2020">
    <property type="match status" value="2"/>
</dbReference>
<feature type="domain" description="Ribose-phosphate pyrophosphokinase N-terminal" evidence="12">
    <location>
        <begin position="6"/>
        <end position="127"/>
    </location>
</feature>
<dbReference type="VEuPathDB" id="GiardiaDB:GMRT_10541"/>
<dbReference type="GO" id="GO:0002189">
    <property type="term" value="C:ribose phosphate diphosphokinase complex"/>
    <property type="evidence" value="ECO:0007669"/>
    <property type="project" value="TreeGrafter"/>
</dbReference>
<keyword evidence="8 13" id="KW-0418">Kinase</keyword>
<comment type="pathway">
    <text evidence="1">Metabolic intermediate biosynthesis; 5-phospho-alpha-D-ribose 1-diphosphate biosynthesis; 5-phospho-alpha-D-ribose 1-diphosphate from D-ribose 5-phosphate (route I): step 1/1.</text>
</comment>
<keyword evidence="7" id="KW-0547">Nucleotide-binding</keyword>
<dbReference type="InterPro" id="IPR029057">
    <property type="entry name" value="PRTase-like"/>
</dbReference>
<reference evidence="13 14" key="1">
    <citation type="submission" date="2019-05" db="EMBL/GenBank/DDBJ databases">
        <title>The compact genome of Giardia muris reveals important steps in the evolution of intestinal protozoan parasites.</title>
        <authorList>
            <person name="Xu F."/>
            <person name="Jimenez-Gonzalez A."/>
            <person name="Einarsson E."/>
            <person name="Astvaldsson A."/>
            <person name="Peirasmaki D."/>
            <person name="Eckmann L."/>
            <person name="Andersson J.O."/>
            <person name="Svard S.G."/>
            <person name="Jerlstrom-Hultqvist J."/>
        </authorList>
    </citation>
    <scope>NUCLEOTIDE SEQUENCE [LARGE SCALE GENOMIC DNA]</scope>
    <source>
        <strain evidence="13 14">Roberts-Thomson</strain>
    </source>
</reference>
<keyword evidence="9" id="KW-0067">ATP-binding</keyword>
<evidence type="ECO:0000256" key="8">
    <source>
        <dbReference type="ARBA" id="ARBA00022777"/>
    </source>
</evidence>
<dbReference type="FunFam" id="3.40.50.2020:FF:000007">
    <property type="entry name" value="Ribose-phosphate pyrophosphokinase"/>
    <property type="match status" value="1"/>
</dbReference>
<evidence type="ECO:0000313" key="14">
    <source>
        <dbReference type="Proteomes" id="UP000315496"/>
    </source>
</evidence>
<dbReference type="PANTHER" id="PTHR10210:SF32">
    <property type="entry name" value="RIBOSE-PHOSPHATE PYROPHOSPHOKINASE 2"/>
    <property type="match status" value="1"/>
</dbReference>
<evidence type="ECO:0000256" key="10">
    <source>
        <dbReference type="ARBA" id="ARBA00022842"/>
    </source>
</evidence>
<accession>A0A4Z1T2T3</accession>
<keyword evidence="14" id="KW-1185">Reference proteome</keyword>
<evidence type="ECO:0000256" key="5">
    <source>
        <dbReference type="ARBA" id="ARBA00022723"/>
    </source>
</evidence>
<dbReference type="GO" id="GO:0005737">
    <property type="term" value="C:cytoplasm"/>
    <property type="evidence" value="ECO:0007669"/>
    <property type="project" value="TreeGrafter"/>
</dbReference>
<dbReference type="NCBIfam" id="NF002320">
    <property type="entry name" value="PRK01259.1"/>
    <property type="match status" value="1"/>
</dbReference>
<organism evidence="13 14">
    <name type="scientific">Giardia muris</name>
    <dbReference type="NCBI Taxonomy" id="5742"/>
    <lineage>
        <taxon>Eukaryota</taxon>
        <taxon>Metamonada</taxon>
        <taxon>Diplomonadida</taxon>
        <taxon>Hexamitidae</taxon>
        <taxon>Giardiinae</taxon>
        <taxon>Giardia</taxon>
    </lineage>
</organism>
<gene>
    <name evidence="13" type="ORF">GMRT_10541</name>
</gene>
<evidence type="ECO:0000256" key="4">
    <source>
        <dbReference type="ARBA" id="ARBA00022679"/>
    </source>
</evidence>
<evidence type="ECO:0000256" key="7">
    <source>
        <dbReference type="ARBA" id="ARBA00022741"/>
    </source>
</evidence>
<dbReference type="GO" id="GO:0004749">
    <property type="term" value="F:ribose phosphate diphosphokinase activity"/>
    <property type="evidence" value="ECO:0007669"/>
    <property type="project" value="UniProtKB-EC"/>
</dbReference>
<keyword evidence="5" id="KW-0479">Metal-binding</keyword>
<dbReference type="Pfam" id="PF13793">
    <property type="entry name" value="Pribosyltran_N"/>
    <property type="match status" value="1"/>
</dbReference>
<dbReference type="PANTHER" id="PTHR10210">
    <property type="entry name" value="RIBOSE-PHOSPHATE DIPHOSPHOKINASE FAMILY MEMBER"/>
    <property type="match status" value="1"/>
</dbReference>
<comment type="caution">
    <text evidence="13">The sequence shown here is derived from an EMBL/GenBank/DDBJ whole genome shotgun (WGS) entry which is preliminary data.</text>
</comment>
<dbReference type="EMBL" id="VDLU01000004">
    <property type="protein sequence ID" value="TNJ26879.1"/>
    <property type="molecule type" value="Genomic_DNA"/>
</dbReference>
<evidence type="ECO:0000256" key="11">
    <source>
        <dbReference type="ARBA" id="ARBA00049535"/>
    </source>
</evidence>
<evidence type="ECO:0000256" key="3">
    <source>
        <dbReference type="ARBA" id="ARBA00013247"/>
    </source>
</evidence>
<evidence type="ECO:0000256" key="6">
    <source>
        <dbReference type="ARBA" id="ARBA00022727"/>
    </source>
</evidence>
<comment type="similarity">
    <text evidence="2">Belongs to the ribose-phosphate pyrophosphokinase family.</text>
</comment>
<dbReference type="Pfam" id="PF14572">
    <property type="entry name" value="Pribosyl_synth"/>
    <property type="match status" value="1"/>
</dbReference>
<dbReference type="GO" id="GO:0006015">
    <property type="term" value="P:5-phosphoribose 1-diphosphate biosynthetic process"/>
    <property type="evidence" value="ECO:0007669"/>
    <property type="project" value="TreeGrafter"/>
</dbReference>
<dbReference type="CDD" id="cd06223">
    <property type="entry name" value="PRTases_typeI"/>
    <property type="match status" value="1"/>
</dbReference>
<keyword evidence="10" id="KW-0460">Magnesium</keyword>
<evidence type="ECO:0000256" key="9">
    <source>
        <dbReference type="ARBA" id="ARBA00022840"/>
    </source>
</evidence>
<comment type="catalytic activity">
    <reaction evidence="11">
        <text>D-ribose 5-phosphate + ATP = 5-phospho-alpha-D-ribose 1-diphosphate + AMP + H(+)</text>
        <dbReference type="Rhea" id="RHEA:15609"/>
        <dbReference type="ChEBI" id="CHEBI:15378"/>
        <dbReference type="ChEBI" id="CHEBI:30616"/>
        <dbReference type="ChEBI" id="CHEBI:58017"/>
        <dbReference type="ChEBI" id="CHEBI:78346"/>
        <dbReference type="ChEBI" id="CHEBI:456215"/>
        <dbReference type="EC" id="2.7.6.1"/>
    </reaction>
</comment>
<dbReference type="InterPro" id="IPR005946">
    <property type="entry name" value="Rib-P_diPkinase"/>
</dbReference>
<dbReference type="InterPro" id="IPR029099">
    <property type="entry name" value="Pribosyltran_N"/>
</dbReference>
<dbReference type="SUPFAM" id="SSF53271">
    <property type="entry name" value="PRTase-like"/>
    <property type="match status" value="1"/>
</dbReference>
<dbReference type="SMART" id="SM01400">
    <property type="entry name" value="Pribosyltran_N"/>
    <property type="match status" value="1"/>
</dbReference>
<dbReference type="GO" id="GO:0000287">
    <property type="term" value="F:magnesium ion binding"/>
    <property type="evidence" value="ECO:0007669"/>
    <property type="project" value="InterPro"/>
</dbReference>
<dbReference type="NCBIfam" id="TIGR01251">
    <property type="entry name" value="ribP_PPkin"/>
    <property type="match status" value="1"/>
</dbReference>
<dbReference type="AlphaFoldDB" id="A0A4Z1T2T3"/>
<dbReference type="GO" id="GO:0005524">
    <property type="term" value="F:ATP binding"/>
    <property type="evidence" value="ECO:0007669"/>
    <property type="project" value="UniProtKB-KW"/>
</dbReference>
<proteinExistence type="inferred from homology"/>
<protein>
    <recommendedName>
        <fullName evidence="3">ribose-phosphate diphosphokinase</fullName>
        <ecNumber evidence="3">2.7.6.1</ecNumber>
    </recommendedName>
</protein>
<keyword evidence="4" id="KW-0808">Transferase</keyword>
<dbReference type="InterPro" id="IPR000836">
    <property type="entry name" value="PRTase_dom"/>
</dbReference>
<evidence type="ECO:0000259" key="12">
    <source>
        <dbReference type="Pfam" id="PF13793"/>
    </source>
</evidence>
<sequence length="364" mass="39899">MLERLTIVSTTASRALAERIVALLQPHYTYPLQVSLLIKRFADGEIDLRYESNIRGTDLFIVGAICPPNCNDALMELLLAIDAAKRASAGRVTAIIPYFGYARQDRKSASRTPISAKLVTDLLIAAGVDRVVVQDIHAAQIQGFFPSTVPFDHISGYFVFTESIMAMFQRIQDKLVVVSPDAGGAARSRQLASLLHAELAIVDKRRVVANQCDVMNVIGDVAGKVCLIYDDMVDTARTLVKAAQALKEKGAHMVYACASHAVLSGEASERIRDSCIDGIIFSDSISLTREAKEILGKKVTVISGDFMFYRCIQCIHNNTSLGESLDQLREGFVSQRVEVDQQFYIDRGGVPLSRSHCTTPKLSV</sequence>
<name>A0A4Z1T2T3_GIAMU</name>
<evidence type="ECO:0000256" key="1">
    <source>
        <dbReference type="ARBA" id="ARBA00004996"/>
    </source>
</evidence>
<evidence type="ECO:0000313" key="13">
    <source>
        <dbReference type="EMBL" id="TNJ26879.1"/>
    </source>
</evidence>
<dbReference type="EC" id="2.7.6.1" evidence="3"/>